<feature type="transmembrane region" description="Helical" evidence="1">
    <location>
        <begin position="118"/>
        <end position="139"/>
    </location>
</feature>
<evidence type="ECO:0000313" key="2">
    <source>
        <dbReference type="EMBL" id="SEJ11623.1"/>
    </source>
</evidence>
<reference evidence="3" key="1">
    <citation type="submission" date="2016-10" db="EMBL/GenBank/DDBJ databases">
        <authorList>
            <person name="Varghese N."/>
        </authorList>
    </citation>
    <scope>NUCLEOTIDE SEQUENCE [LARGE SCALE GENOMIC DNA]</scope>
    <source>
        <strain evidence="3">DSM 24868</strain>
    </source>
</reference>
<keyword evidence="3" id="KW-1185">Reference proteome</keyword>
<evidence type="ECO:0000313" key="3">
    <source>
        <dbReference type="Proteomes" id="UP000183315"/>
    </source>
</evidence>
<proteinExistence type="predicted"/>
<keyword evidence="1" id="KW-0472">Membrane</keyword>
<gene>
    <name evidence="2" type="ORF">SAMN05421637_0831</name>
</gene>
<dbReference type="AlphaFoldDB" id="A0A1H6W3Y6"/>
<accession>A0A1H6W3Y6</accession>
<dbReference type="EMBL" id="FNZI01000002">
    <property type="protein sequence ID" value="SEJ11623.1"/>
    <property type="molecule type" value="Genomic_DNA"/>
</dbReference>
<dbReference type="Proteomes" id="UP000183315">
    <property type="component" value="Unassembled WGS sequence"/>
</dbReference>
<protein>
    <submittedName>
        <fullName evidence="2">Uncharacterized protein</fullName>
    </submittedName>
</protein>
<keyword evidence="1" id="KW-0812">Transmembrane</keyword>
<feature type="transmembrane region" description="Helical" evidence="1">
    <location>
        <begin position="77"/>
        <end position="98"/>
    </location>
</feature>
<evidence type="ECO:0000256" key="1">
    <source>
        <dbReference type="SAM" id="Phobius"/>
    </source>
</evidence>
<sequence>MADGVGASVARLALLGQAPWLFHHLRNRWLDDGSAAGAYGERVTRQYGRVGRAVERMSKRGARVAIRSRVPWVARELLTQGWMLLAFGICGLLAGIFYVANPEAPAERLVGGPVYFRVLGAAGAISGLVMVAHAVATLAQASRLLPMLVLDRKGDDLRLRVCTLPGGRLSITVSPGHRLEYVVRQHGLGAEFRWLKLREAQSPHRRLYLRLPDEAVDEVVVQLARACGERGISVARVDGAAKAA</sequence>
<keyword evidence="1" id="KW-1133">Transmembrane helix</keyword>
<name>A0A1H6W3Y6_9MICO</name>
<organism evidence="2 3">
    <name type="scientific">Demequina mangrovi</name>
    <dbReference type="NCBI Taxonomy" id="1043493"/>
    <lineage>
        <taxon>Bacteria</taxon>
        <taxon>Bacillati</taxon>
        <taxon>Actinomycetota</taxon>
        <taxon>Actinomycetes</taxon>
        <taxon>Micrococcales</taxon>
        <taxon>Demequinaceae</taxon>
        <taxon>Demequina</taxon>
    </lineage>
</organism>